<accession>Q1QNK3</accession>
<organism evidence="2 3">
    <name type="scientific">Nitrobacter hamburgensis (strain DSM 10229 / NCIMB 13809 / X14)</name>
    <dbReference type="NCBI Taxonomy" id="323097"/>
    <lineage>
        <taxon>Bacteria</taxon>
        <taxon>Pseudomonadati</taxon>
        <taxon>Pseudomonadota</taxon>
        <taxon>Alphaproteobacteria</taxon>
        <taxon>Hyphomicrobiales</taxon>
        <taxon>Nitrobacteraceae</taxon>
        <taxon>Nitrobacter</taxon>
    </lineage>
</organism>
<dbReference type="KEGG" id="nha:Nham_1370"/>
<proteinExistence type="predicted"/>
<evidence type="ECO:0000259" key="1">
    <source>
        <dbReference type="Pfam" id="PF14452"/>
    </source>
</evidence>
<dbReference type="RefSeq" id="WP_011509886.1">
    <property type="nucleotide sequence ID" value="NC_007964.1"/>
</dbReference>
<dbReference type="InterPro" id="IPR027802">
    <property type="entry name" value="Multi-ubiquitin_dom"/>
</dbReference>
<name>Q1QNK3_NITHX</name>
<evidence type="ECO:0000313" key="2">
    <source>
        <dbReference type="EMBL" id="ABE62194.1"/>
    </source>
</evidence>
<dbReference type="InterPro" id="IPR025701">
    <property type="entry name" value="UBQ-conjugat_E2_E"/>
</dbReference>
<gene>
    <name evidence="2" type="ordered locus">Nham_1370</name>
</gene>
<dbReference type="Pfam" id="PF14462">
    <property type="entry name" value="Prok-E2_E"/>
    <property type="match status" value="1"/>
</dbReference>
<dbReference type="HOGENOM" id="CLU_064496_0_0_5"/>
<reference evidence="2 3" key="1">
    <citation type="submission" date="2006-03" db="EMBL/GenBank/DDBJ databases">
        <title>Complete sequence of chromosome of Nitrobacter hamburgensis X14.</title>
        <authorList>
            <consortium name="US DOE Joint Genome Institute"/>
            <person name="Copeland A."/>
            <person name="Lucas S."/>
            <person name="Lapidus A."/>
            <person name="Barry K."/>
            <person name="Detter J.C."/>
            <person name="Glavina del Rio T."/>
            <person name="Hammon N."/>
            <person name="Israni S."/>
            <person name="Dalin E."/>
            <person name="Tice H."/>
            <person name="Pitluck S."/>
            <person name="Chain P."/>
            <person name="Malfatti S."/>
            <person name="Shin M."/>
            <person name="Vergez L."/>
            <person name="Schmutz J."/>
            <person name="Larimer F."/>
            <person name="Land M."/>
            <person name="Hauser L."/>
            <person name="Kyrpides N."/>
            <person name="Ivanova N."/>
            <person name="Ward B."/>
            <person name="Arp D."/>
            <person name="Klotz M."/>
            <person name="Stein L."/>
            <person name="O'Mullan G."/>
            <person name="Starkenburg S."/>
            <person name="Sayavedra L."/>
            <person name="Poret-Peterson A.T."/>
            <person name="Gentry M.E."/>
            <person name="Bruce D."/>
            <person name="Richardson P."/>
        </authorList>
    </citation>
    <scope>NUCLEOTIDE SEQUENCE [LARGE SCALE GENOMIC DNA]</scope>
    <source>
        <strain evidence="3">DSM 10229 / NCIMB 13809 / X14</strain>
    </source>
</reference>
<dbReference type="eggNOG" id="ENOG5032U5D">
    <property type="taxonomic scope" value="Bacteria"/>
</dbReference>
<dbReference type="Proteomes" id="UP000001953">
    <property type="component" value="Chromosome"/>
</dbReference>
<sequence>MSINQTAGSQPAENAITIEVAGTDLAFGPVIIRDRTPTGAQIAAAAGLTPAQDPYVLSFLPDGELVEILASETVDLDEGRRRFIVTSADRSYRLTVDGEQYDWPARMVTGATVRKLARVPAEFLVYLERQDEPDRLIGNQDIVNLGDKGVEHFHARKQTWKLMVQNVLIEIATPTVVVADAMRQAGFDPAQPWHIFLKVQDQTKREVAANYVLDLRTPGIEKLRLIPKDVNNGEACAPRQAFALLPVDERHLDTMGLKWETVVDGGRRWLLIEGYPVPEGYNAAVVTLALEIPGPYPGAQIDMFYVHPALRRLVGEEIPATQATETVLGRIFQRWSRHRGPNSPWSSRLDNVMTHLTLVDGALAKEVNQ</sequence>
<dbReference type="STRING" id="323097.Nham_1370"/>
<keyword evidence="3" id="KW-1185">Reference proteome</keyword>
<dbReference type="OrthoDB" id="512401at2"/>
<feature type="domain" description="Multi-ubiquitin" evidence="1">
    <location>
        <begin position="25"/>
        <end position="86"/>
    </location>
</feature>
<dbReference type="AlphaFoldDB" id="Q1QNK3"/>
<dbReference type="Pfam" id="PF14452">
    <property type="entry name" value="Multi_ubiq"/>
    <property type="match status" value="2"/>
</dbReference>
<feature type="domain" description="Multi-ubiquitin" evidence="1">
    <location>
        <begin position="92"/>
        <end position="157"/>
    </location>
</feature>
<protein>
    <recommendedName>
        <fullName evidence="1">Multi-ubiquitin domain-containing protein</fullName>
    </recommendedName>
</protein>
<dbReference type="EMBL" id="CP000319">
    <property type="protein sequence ID" value="ABE62194.1"/>
    <property type="molecule type" value="Genomic_DNA"/>
</dbReference>
<evidence type="ECO:0000313" key="3">
    <source>
        <dbReference type="Proteomes" id="UP000001953"/>
    </source>
</evidence>